<evidence type="ECO:0000313" key="9">
    <source>
        <dbReference type="Proteomes" id="UP001206924"/>
    </source>
</evidence>
<dbReference type="Proteomes" id="UP001206924">
    <property type="component" value="Unassembled WGS sequence"/>
</dbReference>
<dbReference type="InterPro" id="IPR016160">
    <property type="entry name" value="Ald_DH_CS_CYS"/>
</dbReference>
<accession>A0ABT1NL90</accession>
<dbReference type="InterPro" id="IPR015590">
    <property type="entry name" value="Aldehyde_DH_dom"/>
</dbReference>
<dbReference type="PANTHER" id="PTHR43570:SF16">
    <property type="entry name" value="ALDEHYDE DEHYDROGENASE TYPE III, ISOFORM Q"/>
    <property type="match status" value="1"/>
</dbReference>
<evidence type="ECO:0000259" key="7">
    <source>
        <dbReference type="Pfam" id="PF00171"/>
    </source>
</evidence>
<dbReference type="RefSeq" id="WP_255796267.1">
    <property type="nucleotide sequence ID" value="NZ_CP104263.1"/>
</dbReference>
<evidence type="ECO:0000256" key="5">
    <source>
        <dbReference type="RuleBase" id="RU003345"/>
    </source>
</evidence>
<evidence type="ECO:0000256" key="1">
    <source>
        <dbReference type="ARBA" id="ARBA00009986"/>
    </source>
</evidence>
<dbReference type="SUPFAM" id="SSF53720">
    <property type="entry name" value="ALDH-like"/>
    <property type="match status" value="1"/>
</dbReference>
<dbReference type="Gene3D" id="3.40.309.10">
    <property type="entry name" value="Aldehyde Dehydrogenase, Chain A, domain 2"/>
    <property type="match status" value="1"/>
</dbReference>
<dbReference type="PROSITE" id="PS00687">
    <property type="entry name" value="ALDEHYDE_DEHYDR_GLU"/>
    <property type="match status" value="1"/>
</dbReference>
<feature type="active site" evidence="4">
    <location>
        <position position="232"/>
    </location>
</feature>
<dbReference type="InterPro" id="IPR016162">
    <property type="entry name" value="Ald_DH_N"/>
</dbReference>
<proteinExistence type="inferred from homology"/>
<dbReference type="InterPro" id="IPR016163">
    <property type="entry name" value="Ald_DH_C"/>
</dbReference>
<evidence type="ECO:0000256" key="2">
    <source>
        <dbReference type="ARBA" id="ARBA00023002"/>
    </source>
</evidence>
<dbReference type="CDD" id="cd07087">
    <property type="entry name" value="ALDH_F3-13-14_CALDH-like"/>
    <property type="match status" value="1"/>
</dbReference>
<dbReference type="InterPro" id="IPR012394">
    <property type="entry name" value="Aldehyde_DH_NAD(P)"/>
</dbReference>
<evidence type="ECO:0000313" key="8">
    <source>
        <dbReference type="EMBL" id="MCQ1948454.1"/>
    </source>
</evidence>
<evidence type="ECO:0000256" key="4">
    <source>
        <dbReference type="PROSITE-ProRule" id="PRU10007"/>
    </source>
</evidence>
<protein>
    <recommendedName>
        <fullName evidence="3">Aldehyde dehydrogenase</fullName>
    </recommendedName>
</protein>
<name>A0ABT1NL90_9MICC</name>
<organism evidence="8 9">
    <name type="scientific">Arthrobacter jinronghuae</name>
    <dbReference type="NCBI Taxonomy" id="2964609"/>
    <lineage>
        <taxon>Bacteria</taxon>
        <taxon>Bacillati</taxon>
        <taxon>Actinomycetota</taxon>
        <taxon>Actinomycetes</taxon>
        <taxon>Micrococcales</taxon>
        <taxon>Micrococcaceae</taxon>
        <taxon>Arthrobacter</taxon>
    </lineage>
</organism>
<dbReference type="PANTHER" id="PTHR43570">
    <property type="entry name" value="ALDEHYDE DEHYDROGENASE"/>
    <property type="match status" value="1"/>
</dbReference>
<evidence type="ECO:0000256" key="3">
    <source>
        <dbReference type="PIRNR" id="PIRNR036492"/>
    </source>
</evidence>
<gene>
    <name evidence="8" type="ORF">NNX28_00740</name>
</gene>
<comment type="caution">
    <text evidence="8">The sequence shown here is derived from an EMBL/GenBank/DDBJ whole genome shotgun (WGS) entry which is preliminary data.</text>
</comment>
<feature type="region of interest" description="Disordered" evidence="6">
    <location>
        <begin position="1"/>
        <end position="21"/>
    </location>
</feature>
<evidence type="ECO:0000256" key="6">
    <source>
        <dbReference type="SAM" id="MobiDB-lite"/>
    </source>
</evidence>
<dbReference type="InterPro" id="IPR016161">
    <property type="entry name" value="Ald_DH/histidinol_DH"/>
</dbReference>
<comment type="similarity">
    <text evidence="1 3 5">Belongs to the aldehyde dehydrogenase family.</text>
</comment>
<dbReference type="InterPro" id="IPR029510">
    <property type="entry name" value="Ald_DH_CS_GLU"/>
</dbReference>
<sequence length="478" mass="51316">MSEMVSAFSESSSDSSTDVAGSPAAVPAVLARVRETYDSGRTRPLAWRRQQLEGLVRLFHEREQELADALAADLGKNPLESYVTELSLVRAEAEHALKHLEKWARSRRVPVPLGLQPASARTEPRPLGVVLIIGPWNYPVQLVLAPLVGALAAGNAAVLKPSELAPATSAVLADLLPRYVDPEAVAVVEGGQEASTALLKERFDSIFFTGGERVGRIVLQAAAEHLTPVTLELGGKSPAVVLDGNWAAVARRLVFGKLLNAGQTCVAPDYVLVTEAAAPALKKQLVKAVAEQFGKDPSRSKDLGRIVNEQHWERLVGLLDSGTVLAGGRSDRGSLYLEPTILTDVAPDSPVMQEEIFGPILPIIEVRDLAEAMKFINSRPVPLAAYLYSNSAADRKTFEEGVRAGSINHNASTVQLAVPGLPFGGAGASGTGAYHGKFSFDTFSQLRPVFTKGTLLDTLRFAYPPYTGLKKRLLRRLL</sequence>
<dbReference type="PROSITE" id="PS00070">
    <property type="entry name" value="ALDEHYDE_DEHYDR_CYS"/>
    <property type="match status" value="1"/>
</dbReference>
<dbReference type="Gene3D" id="3.40.605.10">
    <property type="entry name" value="Aldehyde Dehydrogenase, Chain A, domain 1"/>
    <property type="match status" value="1"/>
</dbReference>
<keyword evidence="2 3" id="KW-0560">Oxidoreductase</keyword>
<dbReference type="EMBL" id="JANFLP010000001">
    <property type="protein sequence ID" value="MCQ1948454.1"/>
    <property type="molecule type" value="Genomic_DNA"/>
</dbReference>
<feature type="domain" description="Aldehyde dehydrogenase" evidence="7">
    <location>
        <begin position="21"/>
        <end position="447"/>
    </location>
</feature>
<dbReference type="PIRSF" id="PIRSF036492">
    <property type="entry name" value="ALDH"/>
    <property type="match status" value="1"/>
</dbReference>
<keyword evidence="9" id="KW-1185">Reference proteome</keyword>
<dbReference type="Pfam" id="PF00171">
    <property type="entry name" value="Aldedh"/>
    <property type="match status" value="1"/>
</dbReference>
<reference evidence="8 9" key="1">
    <citation type="submission" date="2022-07" db="EMBL/GenBank/DDBJ databases">
        <title>Novel species in genus Arthrobacter.</title>
        <authorList>
            <person name="Liu Y."/>
        </authorList>
    </citation>
    <scope>NUCLEOTIDE SEQUENCE [LARGE SCALE GENOMIC DNA]</scope>
    <source>
        <strain evidence="9">zg-Y859</strain>
    </source>
</reference>